<dbReference type="STRING" id="1802627.A3A70_02355"/>
<reference evidence="8 9" key="1">
    <citation type="journal article" date="2016" name="Nat. Commun.">
        <title>Thousands of microbial genomes shed light on interconnected biogeochemical processes in an aquifer system.</title>
        <authorList>
            <person name="Anantharaman K."/>
            <person name="Brown C.T."/>
            <person name="Hug L.A."/>
            <person name="Sharon I."/>
            <person name="Castelle C.J."/>
            <person name="Probst A.J."/>
            <person name="Thomas B.C."/>
            <person name="Singh A."/>
            <person name="Wilkins M.J."/>
            <person name="Karaoz U."/>
            <person name="Brodie E.L."/>
            <person name="Williams K.H."/>
            <person name="Hubbard S.S."/>
            <person name="Banfield J.F."/>
        </authorList>
    </citation>
    <scope>NUCLEOTIDE SEQUENCE [LARGE SCALE GENOMIC DNA]</scope>
</reference>
<gene>
    <name evidence="5" type="primary">rpsB</name>
    <name evidence="8" type="ORF">A3A70_02355</name>
</gene>
<dbReference type="EMBL" id="MEVK01000004">
    <property type="protein sequence ID" value="OGC59922.1"/>
    <property type="molecule type" value="Genomic_DNA"/>
</dbReference>
<dbReference type="InterPro" id="IPR018130">
    <property type="entry name" value="Ribosomal_uS2_CS"/>
</dbReference>
<dbReference type="Proteomes" id="UP000178964">
    <property type="component" value="Unassembled WGS sequence"/>
</dbReference>
<keyword evidence="2 5" id="KW-0689">Ribosomal protein</keyword>
<dbReference type="PRINTS" id="PR00395">
    <property type="entry name" value="RIBOSOMALS2"/>
</dbReference>
<dbReference type="SUPFAM" id="SSF52313">
    <property type="entry name" value="Ribosomal protein S2"/>
    <property type="match status" value="1"/>
</dbReference>
<dbReference type="PANTHER" id="PTHR12534:SF0">
    <property type="entry name" value="SMALL RIBOSOMAL SUBUNIT PROTEIN US2M"/>
    <property type="match status" value="1"/>
</dbReference>
<dbReference type="PANTHER" id="PTHR12534">
    <property type="entry name" value="30S RIBOSOMAL PROTEIN S2 PROKARYOTIC AND ORGANELLAR"/>
    <property type="match status" value="1"/>
</dbReference>
<keyword evidence="3 5" id="KW-0687">Ribonucleoprotein</keyword>
<feature type="region of interest" description="Disordered" evidence="7">
    <location>
        <begin position="228"/>
        <end position="274"/>
    </location>
</feature>
<evidence type="ECO:0000256" key="6">
    <source>
        <dbReference type="RuleBase" id="RU003631"/>
    </source>
</evidence>
<evidence type="ECO:0000256" key="5">
    <source>
        <dbReference type="HAMAP-Rule" id="MF_00291"/>
    </source>
</evidence>
<dbReference type="PROSITE" id="PS00963">
    <property type="entry name" value="RIBOSOMAL_S2_2"/>
    <property type="match status" value="1"/>
</dbReference>
<protein>
    <recommendedName>
        <fullName evidence="4 5">Small ribosomal subunit protein uS2</fullName>
    </recommendedName>
</protein>
<dbReference type="GO" id="GO:0022627">
    <property type="term" value="C:cytosolic small ribosomal subunit"/>
    <property type="evidence" value="ECO:0007669"/>
    <property type="project" value="TreeGrafter"/>
</dbReference>
<dbReference type="PROSITE" id="PS00962">
    <property type="entry name" value="RIBOSOMAL_S2_1"/>
    <property type="match status" value="1"/>
</dbReference>
<comment type="caution">
    <text evidence="8">The sequence shown here is derived from an EMBL/GenBank/DDBJ whole genome shotgun (WGS) entry which is preliminary data.</text>
</comment>
<dbReference type="HAMAP" id="MF_00291_B">
    <property type="entry name" value="Ribosomal_uS2_B"/>
    <property type="match status" value="1"/>
</dbReference>
<dbReference type="GO" id="GO:0006412">
    <property type="term" value="P:translation"/>
    <property type="evidence" value="ECO:0007669"/>
    <property type="project" value="UniProtKB-UniRule"/>
</dbReference>
<dbReference type="InterPro" id="IPR023591">
    <property type="entry name" value="Ribosomal_uS2_flav_dom_sf"/>
</dbReference>
<evidence type="ECO:0000256" key="1">
    <source>
        <dbReference type="ARBA" id="ARBA00006242"/>
    </source>
</evidence>
<evidence type="ECO:0000313" key="8">
    <source>
        <dbReference type="EMBL" id="OGC59922.1"/>
    </source>
</evidence>
<dbReference type="AlphaFoldDB" id="A0A1F4VRT5"/>
<dbReference type="Pfam" id="PF00318">
    <property type="entry name" value="Ribosomal_S2"/>
    <property type="match status" value="1"/>
</dbReference>
<accession>A0A1F4VRT5</accession>
<dbReference type="InterPro" id="IPR001865">
    <property type="entry name" value="Ribosomal_uS2"/>
</dbReference>
<dbReference type="CDD" id="cd01425">
    <property type="entry name" value="RPS2"/>
    <property type="match status" value="1"/>
</dbReference>
<evidence type="ECO:0000256" key="2">
    <source>
        <dbReference type="ARBA" id="ARBA00022980"/>
    </source>
</evidence>
<dbReference type="GO" id="GO:0003735">
    <property type="term" value="F:structural constituent of ribosome"/>
    <property type="evidence" value="ECO:0007669"/>
    <property type="project" value="InterPro"/>
</dbReference>
<comment type="similarity">
    <text evidence="1 5 6">Belongs to the universal ribosomal protein uS2 family.</text>
</comment>
<evidence type="ECO:0000256" key="4">
    <source>
        <dbReference type="ARBA" id="ARBA00035256"/>
    </source>
</evidence>
<sequence>MNIPTLQDLLEAGVHFGHQTRRWHPKMEPFLFGKKKGIHIFDLEITQKNLTEAATVLKRIAATGEPIIFICTKRQARDLVKEGAEKIGAMHVTTRWLGGILTNFETLQRSLGSYSKLKTGLAEGTFDNFTKKERGLMLRNKLRLDRLYAGIAGLDHLPGAIVVVDSKREKTAVREANAVGVPVIALLDSNTDPTGIDYPIPGNDDAYRSVKVILDVLLEAVSEGMREKTQKPKVLSEVEGSKPKTQNSEPEIQEIETKTGDGKEKVKSPKKAVKKETVKNVTKTVKPKAVKVSKATVKKEKK</sequence>
<evidence type="ECO:0000256" key="3">
    <source>
        <dbReference type="ARBA" id="ARBA00023274"/>
    </source>
</evidence>
<dbReference type="InterPro" id="IPR005706">
    <property type="entry name" value="Ribosomal_uS2_bac/mit/plastid"/>
</dbReference>
<organism evidence="8 9">
    <name type="scientific">candidate division WWE3 bacterium RIFCSPLOWO2_01_FULL_42_11</name>
    <dbReference type="NCBI Taxonomy" id="1802627"/>
    <lineage>
        <taxon>Bacteria</taxon>
        <taxon>Katanobacteria</taxon>
    </lineage>
</organism>
<name>A0A1F4VRT5_UNCKA</name>
<dbReference type="Gene3D" id="3.40.50.10490">
    <property type="entry name" value="Glucose-6-phosphate isomerase like protein, domain 1"/>
    <property type="match status" value="1"/>
</dbReference>
<feature type="compositionally biased region" description="Basic and acidic residues" evidence="7">
    <location>
        <begin position="255"/>
        <end position="267"/>
    </location>
</feature>
<dbReference type="Gene3D" id="1.10.287.610">
    <property type="entry name" value="Helix hairpin bin"/>
    <property type="match status" value="1"/>
</dbReference>
<feature type="compositionally biased region" description="Basic and acidic residues" evidence="7">
    <location>
        <begin position="228"/>
        <end position="242"/>
    </location>
</feature>
<dbReference type="NCBIfam" id="TIGR01011">
    <property type="entry name" value="rpsB_bact"/>
    <property type="match status" value="1"/>
</dbReference>
<evidence type="ECO:0000313" key="9">
    <source>
        <dbReference type="Proteomes" id="UP000178964"/>
    </source>
</evidence>
<evidence type="ECO:0000256" key="7">
    <source>
        <dbReference type="SAM" id="MobiDB-lite"/>
    </source>
</evidence>
<proteinExistence type="inferred from homology"/>